<reference evidence="4 5" key="1">
    <citation type="submission" date="2020-08" db="EMBL/GenBank/DDBJ databases">
        <title>Cohnella phylogeny.</title>
        <authorList>
            <person name="Dunlap C."/>
        </authorList>
    </citation>
    <scope>NUCLEOTIDE SEQUENCE [LARGE SCALE GENOMIC DNA]</scope>
    <source>
        <strain evidence="4 5">DSM 25239</strain>
    </source>
</reference>
<dbReference type="CDD" id="cd08187">
    <property type="entry name" value="BDH"/>
    <property type="match status" value="1"/>
</dbReference>
<organism evidence="4 5">
    <name type="scientific">Cohnella xylanilytica</name>
    <dbReference type="NCBI Taxonomy" id="557555"/>
    <lineage>
        <taxon>Bacteria</taxon>
        <taxon>Bacillati</taxon>
        <taxon>Bacillota</taxon>
        <taxon>Bacilli</taxon>
        <taxon>Bacillales</taxon>
        <taxon>Paenibacillaceae</taxon>
        <taxon>Cohnella</taxon>
    </lineage>
</organism>
<dbReference type="Pfam" id="PF00465">
    <property type="entry name" value="Fe-ADH"/>
    <property type="match status" value="1"/>
</dbReference>
<protein>
    <submittedName>
        <fullName evidence="4">Iron-containing alcohol dehydrogenase</fullName>
    </submittedName>
</protein>
<dbReference type="Pfam" id="PF25137">
    <property type="entry name" value="ADH_Fe_C"/>
    <property type="match status" value="1"/>
</dbReference>
<dbReference type="GO" id="GO:1990002">
    <property type="term" value="F:methylglyoxal reductase (NADPH) (acetol producing) activity"/>
    <property type="evidence" value="ECO:0007669"/>
    <property type="project" value="TreeGrafter"/>
</dbReference>
<feature type="domain" description="Alcohol dehydrogenase iron-type/glycerol dehydrogenase GldA" evidence="2">
    <location>
        <begin position="9"/>
        <end position="177"/>
    </location>
</feature>
<evidence type="ECO:0000259" key="3">
    <source>
        <dbReference type="Pfam" id="PF25137"/>
    </source>
</evidence>
<dbReference type="Proteomes" id="UP000553776">
    <property type="component" value="Unassembled WGS sequence"/>
</dbReference>
<evidence type="ECO:0000313" key="5">
    <source>
        <dbReference type="Proteomes" id="UP000553776"/>
    </source>
</evidence>
<dbReference type="SUPFAM" id="SSF56796">
    <property type="entry name" value="Dehydroquinate synthase-like"/>
    <property type="match status" value="1"/>
</dbReference>
<dbReference type="InterPro" id="IPR044731">
    <property type="entry name" value="BDH-like"/>
</dbReference>
<dbReference type="EMBL" id="JACJVR010000128">
    <property type="protein sequence ID" value="MBB6695397.1"/>
    <property type="molecule type" value="Genomic_DNA"/>
</dbReference>
<evidence type="ECO:0000259" key="2">
    <source>
        <dbReference type="Pfam" id="PF00465"/>
    </source>
</evidence>
<dbReference type="GO" id="GO:0046872">
    <property type="term" value="F:metal ion binding"/>
    <property type="evidence" value="ECO:0007669"/>
    <property type="project" value="InterPro"/>
</dbReference>
<dbReference type="PROSITE" id="PS00060">
    <property type="entry name" value="ADH_IRON_2"/>
    <property type="match status" value="1"/>
</dbReference>
<evidence type="ECO:0000313" key="4">
    <source>
        <dbReference type="EMBL" id="MBB6695397.1"/>
    </source>
</evidence>
<feature type="domain" description="Fe-containing alcohol dehydrogenase-like C-terminal" evidence="3">
    <location>
        <begin position="188"/>
        <end position="386"/>
    </location>
</feature>
<keyword evidence="1" id="KW-0560">Oxidoreductase</keyword>
<dbReference type="Gene3D" id="1.20.1090.10">
    <property type="entry name" value="Dehydroquinate synthase-like - alpha domain"/>
    <property type="match status" value="1"/>
</dbReference>
<dbReference type="AlphaFoldDB" id="A0A841U3U4"/>
<dbReference type="Gene3D" id="3.40.50.1970">
    <property type="match status" value="1"/>
</dbReference>
<gene>
    <name evidence="4" type="ORF">H7B90_28780</name>
</gene>
<dbReference type="InterPro" id="IPR001670">
    <property type="entry name" value="ADH_Fe/GldA"/>
</dbReference>
<evidence type="ECO:0000256" key="1">
    <source>
        <dbReference type="ARBA" id="ARBA00023002"/>
    </source>
</evidence>
<dbReference type="RefSeq" id="WP_185139350.1">
    <property type="nucleotide sequence ID" value="NZ_BORM01000014.1"/>
</dbReference>
<dbReference type="GO" id="GO:0005829">
    <property type="term" value="C:cytosol"/>
    <property type="evidence" value="ECO:0007669"/>
    <property type="project" value="TreeGrafter"/>
</dbReference>
<sequence>METFVHMNPTKLIFGKGTLTRLAEELKPFGRKVLVVYGGGSIKRNGVYDGVMEQLRRAGNELFEMGGVEPNPRLTTVHKGVGICKREGIDFLLAVGGGSVIDCAKAIAVGAVYEGDVWDIITKKLYAPGALPYGAVLTLAATGSEMNAASVITNWETREKNGWWAHFNHPKFSILDPSFTCTVPLDQTINGIVDIMTHILEQYFHHTSNVPVQDSFCEALLRTVIKTAPKLVRNLEDYESRETILYAGTMALNGTLAMGAPGDWATHNIEHAVSAMYDVAHGAGLAVLYPCWMEHVLDEGAAKFKQMAVEVFGVDAAGRSDRETAMAGIRALREFWTSIGAPGRLADFGIGDESFEAMADKAMARGPFGTMKTLRREDVLAIYKLAM</sequence>
<dbReference type="GO" id="GO:0008106">
    <property type="term" value="F:alcohol dehydrogenase (NADP+) activity"/>
    <property type="evidence" value="ECO:0007669"/>
    <property type="project" value="TreeGrafter"/>
</dbReference>
<dbReference type="PROSITE" id="PS00913">
    <property type="entry name" value="ADH_IRON_1"/>
    <property type="match status" value="1"/>
</dbReference>
<dbReference type="PANTHER" id="PTHR43633">
    <property type="entry name" value="ALCOHOL DEHYDROGENASE YQHD"/>
    <property type="match status" value="1"/>
</dbReference>
<dbReference type="InterPro" id="IPR018211">
    <property type="entry name" value="ADH_Fe_CS"/>
</dbReference>
<name>A0A841U3U4_9BACL</name>
<dbReference type="InterPro" id="IPR056798">
    <property type="entry name" value="ADH_Fe_C"/>
</dbReference>
<proteinExistence type="predicted"/>
<accession>A0A841U3U4</accession>
<comment type="caution">
    <text evidence="4">The sequence shown here is derived from an EMBL/GenBank/DDBJ whole genome shotgun (WGS) entry which is preliminary data.</text>
</comment>
<dbReference type="GO" id="GO:1990362">
    <property type="term" value="F:butanol dehydrogenase (NAD+) activity"/>
    <property type="evidence" value="ECO:0007669"/>
    <property type="project" value="InterPro"/>
</dbReference>
<keyword evidence="5" id="KW-1185">Reference proteome</keyword>
<dbReference type="PANTHER" id="PTHR43633:SF1">
    <property type="entry name" value="ALCOHOL DEHYDROGENASE YQHD"/>
    <property type="match status" value="1"/>
</dbReference>
<dbReference type="FunFam" id="3.40.50.1970:FF:000003">
    <property type="entry name" value="Alcohol dehydrogenase, iron-containing"/>
    <property type="match status" value="1"/>
</dbReference>